<name>A0A8S5P2E7_9CAUD</name>
<organism evidence="2">
    <name type="scientific">Siphoviridae sp. ctEqU3</name>
    <dbReference type="NCBI Taxonomy" id="2825399"/>
    <lineage>
        <taxon>Viruses</taxon>
        <taxon>Duplodnaviria</taxon>
        <taxon>Heunggongvirae</taxon>
        <taxon>Uroviricota</taxon>
        <taxon>Caudoviricetes</taxon>
    </lineage>
</organism>
<evidence type="ECO:0000256" key="1">
    <source>
        <dbReference type="SAM" id="MobiDB-lite"/>
    </source>
</evidence>
<feature type="region of interest" description="Disordered" evidence="1">
    <location>
        <begin position="1"/>
        <end position="57"/>
    </location>
</feature>
<reference evidence="2" key="1">
    <citation type="journal article" date="2021" name="Proc. Natl. Acad. Sci. U.S.A.">
        <title>A Catalog of Tens of Thousands of Viruses from Human Metagenomes Reveals Hidden Associations with Chronic Diseases.</title>
        <authorList>
            <person name="Tisza M.J."/>
            <person name="Buck C.B."/>
        </authorList>
    </citation>
    <scope>NUCLEOTIDE SEQUENCE</scope>
    <source>
        <strain evidence="2">CtEqU3</strain>
    </source>
</reference>
<dbReference type="EMBL" id="BK015311">
    <property type="protein sequence ID" value="DAE00821.1"/>
    <property type="molecule type" value="Genomic_DNA"/>
</dbReference>
<proteinExistence type="predicted"/>
<accession>A0A8S5P2E7</accession>
<protein>
    <submittedName>
        <fullName evidence="2">Uncharacterized protein</fullName>
    </submittedName>
</protein>
<evidence type="ECO:0000313" key="2">
    <source>
        <dbReference type="EMBL" id="DAE00821.1"/>
    </source>
</evidence>
<sequence length="57" mass="6169">MAGTWGAFFSGKEPAPHPGRKAPGRFEFALDPQRHKGRGLRPSPFGNPLPRGGGEER</sequence>